<organism evidence="2 3">
    <name type="scientific">Ferrimonas lipolytica</name>
    <dbReference type="NCBI Taxonomy" id="2724191"/>
    <lineage>
        <taxon>Bacteria</taxon>
        <taxon>Pseudomonadati</taxon>
        <taxon>Pseudomonadota</taxon>
        <taxon>Gammaproteobacteria</taxon>
        <taxon>Alteromonadales</taxon>
        <taxon>Ferrimonadaceae</taxon>
        <taxon>Ferrimonas</taxon>
    </lineage>
</organism>
<dbReference type="KEGG" id="fes:HER31_15235"/>
<dbReference type="AlphaFoldDB" id="A0A6H1UIU4"/>
<sequence>MMTFAVNRITAILASTLLLGLVGCSDGDDGKDGAPGAPGIPGDAAPLVTDEAKTVDVEITASTVVDGRLTIEFAAYNELALPLVRIDGLKVQAAQLQAENEGERSQWQVLGYEKCKVDSCAGELEDRNDGTYRYTFSGAVDSAYDLTLPQRSLFGQFLTLRFGSPMTVVG</sequence>
<accession>A0A6H1UIU4</accession>
<evidence type="ECO:0000313" key="2">
    <source>
        <dbReference type="EMBL" id="QIZ78136.1"/>
    </source>
</evidence>
<gene>
    <name evidence="2" type="ORF">HER31_15235</name>
</gene>
<protein>
    <recommendedName>
        <fullName evidence="1">Decaheme cytochrome c component MtrC/MtrF domain-containing protein</fullName>
    </recommendedName>
</protein>
<name>A0A6H1UIU4_9GAMM</name>
<dbReference type="Pfam" id="PF22111">
    <property type="entry name" value="MtrC-MtrF_N"/>
    <property type="match status" value="1"/>
</dbReference>
<dbReference type="InterPro" id="IPR054334">
    <property type="entry name" value="MtrC-MtrF_dom_I"/>
</dbReference>
<reference evidence="2 3" key="1">
    <citation type="submission" date="2020-04" db="EMBL/GenBank/DDBJ databases">
        <title>Ferrimonas sp. S7 isolated from sea water.</title>
        <authorList>
            <person name="Bae S.S."/>
            <person name="Baek K."/>
        </authorList>
    </citation>
    <scope>NUCLEOTIDE SEQUENCE [LARGE SCALE GENOMIC DNA]</scope>
    <source>
        <strain evidence="2 3">S7</strain>
    </source>
</reference>
<dbReference type="Proteomes" id="UP000501602">
    <property type="component" value="Chromosome"/>
</dbReference>
<proteinExistence type="predicted"/>
<evidence type="ECO:0000259" key="1">
    <source>
        <dbReference type="Pfam" id="PF22111"/>
    </source>
</evidence>
<dbReference type="EMBL" id="CP051180">
    <property type="protein sequence ID" value="QIZ78136.1"/>
    <property type="molecule type" value="Genomic_DNA"/>
</dbReference>
<dbReference type="RefSeq" id="WP_168661808.1">
    <property type="nucleotide sequence ID" value="NZ_CP051180.1"/>
</dbReference>
<feature type="domain" description="Decaheme cytochrome c component MtrC/MtrF" evidence="1">
    <location>
        <begin position="66"/>
        <end position="147"/>
    </location>
</feature>
<keyword evidence="3" id="KW-1185">Reference proteome</keyword>
<evidence type="ECO:0000313" key="3">
    <source>
        <dbReference type="Proteomes" id="UP000501602"/>
    </source>
</evidence>